<sequence length="165" mass="18415">MVISILLDARDHRMIIHLSLTCAYFFRLLAPLIRDALVEDSGSWAGDRFIFVGDYAAGYPSGIATSKKKIEWAKPRQNPLYDLPKAVTAEGEKSKVPSLLARKDSFERWGELLEDARKGLDGEEESLQRMVKLLTQAPKASTPARLGPVLRNLTTKEYVRDAAIA</sequence>
<evidence type="ECO:0000313" key="1">
    <source>
        <dbReference type="EMBL" id="KAK7426622.1"/>
    </source>
</evidence>
<dbReference type="Proteomes" id="UP001498421">
    <property type="component" value="Unassembled WGS sequence"/>
</dbReference>
<name>A0ABR1I0X8_9HYPO</name>
<keyword evidence="2" id="KW-1185">Reference proteome</keyword>
<organism evidence="1 2">
    <name type="scientific">Neonectria magnoliae</name>
    <dbReference type="NCBI Taxonomy" id="2732573"/>
    <lineage>
        <taxon>Eukaryota</taxon>
        <taxon>Fungi</taxon>
        <taxon>Dikarya</taxon>
        <taxon>Ascomycota</taxon>
        <taxon>Pezizomycotina</taxon>
        <taxon>Sordariomycetes</taxon>
        <taxon>Hypocreomycetidae</taxon>
        <taxon>Hypocreales</taxon>
        <taxon>Nectriaceae</taxon>
        <taxon>Neonectria</taxon>
    </lineage>
</organism>
<accession>A0ABR1I0X8</accession>
<comment type="caution">
    <text evidence="1">The sequence shown here is derived from an EMBL/GenBank/DDBJ whole genome shotgun (WGS) entry which is preliminary data.</text>
</comment>
<proteinExistence type="predicted"/>
<evidence type="ECO:0000313" key="2">
    <source>
        <dbReference type="Proteomes" id="UP001498421"/>
    </source>
</evidence>
<dbReference type="EMBL" id="JAZAVK010000064">
    <property type="protein sequence ID" value="KAK7426622.1"/>
    <property type="molecule type" value="Genomic_DNA"/>
</dbReference>
<gene>
    <name evidence="1" type="ORF">QQZ08_006952</name>
</gene>
<reference evidence="1 2" key="1">
    <citation type="journal article" date="2025" name="Microbiol. Resour. Announc.">
        <title>Draft genome sequences for Neonectria magnoliae and Neonectria punicea, canker pathogens of Liriodendron tulipifera and Acer saccharum in West Virginia.</title>
        <authorList>
            <person name="Petronek H.M."/>
            <person name="Kasson M.T."/>
            <person name="Metheny A.M."/>
            <person name="Stauder C.M."/>
            <person name="Lovett B."/>
            <person name="Lynch S.C."/>
            <person name="Garnas J.R."/>
            <person name="Kasson L.R."/>
            <person name="Stajich J.E."/>
        </authorList>
    </citation>
    <scope>NUCLEOTIDE SEQUENCE [LARGE SCALE GENOMIC DNA]</scope>
    <source>
        <strain evidence="1 2">NRRL 64651</strain>
    </source>
</reference>
<protein>
    <submittedName>
        <fullName evidence="1">Uncharacterized protein</fullName>
    </submittedName>
</protein>